<dbReference type="GO" id="GO:0006310">
    <property type="term" value="P:DNA recombination"/>
    <property type="evidence" value="ECO:0007669"/>
    <property type="project" value="InterPro"/>
</dbReference>
<dbReference type="PROSITE" id="PS51192">
    <property type="entry name" value="HELICASE_ATP_BIND_1"/>
    <property type="match status" value="1"/>
</dbReference>
<dbReference type="SMART" id="SM00487">
    <property type="entry name" value="DEXDc"/>
    <property type="match status" value="1"/>
</dbReference>
<dbReference type="GO" id="GO:0005524">
    <property type="term" value="F:ATP binding"/>
    <property type="evidence" value="ECO:0007669"/>
    <property type="project" value="UniProtKB-KW"/>
</dbReference>
<dbReference type="EMBL" id="BJXW01000023">
    <property type="protein sequence ID" value="GEN31837.1"/>
    <property type="molecule type" value="Genomic_DNA"/>
</dbReference>
<dbReference type="InterPro" id="IPR004589">
    <property type="entry name" value="DNA_helicase_ATP-dep_RecQ"/>
</dbReference>
<organism evidence="7 8">
    <name type="scientific">Cerasibacillus quisquiliarum</name>
    <dbReference type="NCBI Taxonomy" id="227865"/>
    <lineage>
        <taxon>Bacteria</taxon>
        <taxon>Bacillati</taxon>
        <taxon>Bacillota</taxon>
        <taxon>Bacilli</taxon>
        <taxon>Bacillales</taxon>
        <taxon>Bacillaceae</taxon>
        <taxon>Cerasibacillus</taxon>
    </lineage>
</organism>
<dbReference type="GO" id="GO:0043138">
    <property type="term" value="F:3'-5' DNA helicase activity"/>
    <property type="evidence" value="ECO:0007669"/>
    <property type="project" value="TreeGrafter"/>
</dbReference>
<dbReference type="Pfam" id="PF00270">
    <property type="entry name" value="DEAD"/>
    <property type="match status" value="1"/>
</dbReference>
<feature type="domain" description="Helicase C-terminal" evidence="6">
    <location>
        <begin position="225"/>
        <end position="373"/>
    </location>
</feature>
<evidence type="ECO:0000256" key="2">
    <source>
        <dbReference type="ARBA" id="ARBA00022801"/>
    </source>
</evidence>
<evidence type="ECO:0000256" key="1">
    <source>
        <dbReference type="ARBA" id="ARBA00022741"/>
    </source>
</evidence>
<dbReference type="Gene3D" id="3.40.50.300">
    <property type="entry name" value="P-loop containing nucleotide triphosphate hydrolases"/>
    <property type="match status" value="2"/>
</dbReference>
<dbReference type="InterPro" id="IPR011545">
    <property type="entry name" value="DEAD/DEAH_box_helicase_dom"/>
</dbReference>
<dbReference type="GO" id="GO:0006281">
    <property type="term" value="P:DNA repair"/>
    <property type="evidence" value="ECO:0007669"/>
    <property type="project" value="TreeGrafter"/>
</dbReference>
<evidence type="ECO:0000256" key="4">
    <source>
        <dbReference type="ARBA" id="ARBA00022840"/>
    </source>
</evidence>
<dbReference type="RefSeq" id="WP_146938218.1">
    <property type="nucleotide sequence ID" value="NZ_BJXW01000023.1"/>
</dbReference>
<dbReference type="CDD" id="cd17920">
    <property type="entry name" value="DEXHc_RecQ"/>
    <property type="match status" value="1"/>
</dbReference>
<keyword evidence="8" id="KW-1185">Reference proteome</keyword>
<keyword evidence="4" id="KW-0067">ATP-binding</keyword>
<dbReference type="GO" id="GO:0005737">
    <property type="term" value="C:cytoplasm"/>
    <property type="evidence" value="ECO:0007669"/>
    <property type="project" value="TreeGrafter"/>
</dbReference>
<evidence type="ECO:0000313" key="8">
    <source>
        <dbReference type="Proteomes" id="UP000321491"/>
    </source>
</evidence>
<keyword evidence="1" id="KW-0547">Nucleotide-binding</keyword>
<evidence type="ECO:0000256" key="3">
    <source>
        <dbReference type="ARBA" id="ARBA00022806"/>
    </source>
</evidence>
<dbReference type="AlphaFoldDB" id="A0A511UYW1"/>
<dbReference type="FunFam" id="3.40.50.300:FF:001363">
    <property type="entry name" value="ATP-dependent DNA helicase RecQ"/>
    <property type="match status" value="1"/>
</dbReference>
<dbReference type="InterPro" id="IPR027417">
    <property type="entry name" value="P-loop_NTPase"/>
</dbReference>
<dbReference type="SMART" id="SM00490">
    <property type="entry name" value="HELICc"/>
    <property type="match status" value="1"/>
</dbReference>
<accession>A0A511UYW1</accession>
<dbReference type="GO" id="GO:0043590">
    <property type="term" value="C:bacterial nucleoid"/>
    <property type="evidence" value="ECO:0007669"/>
    <property type="project" value="TreeGrafter"/>
</dbReference>
<name>A0A511UYW1_9BACI</name>
<evidence type="ECO:0000259" key="6">
    <source>
        <dbReference type="PROSITE" id="PS51194"/>
    </source>
</evidence>
<evidence type="ECO:0000259" key="5">
    <source>
        <dbReference type="PROSITE" id="PS51192"/>
    </source>
</evidence>
<dbReference type="InterPro" id="IPR014001">
    <property type="entry name" value="Helicase_ATP-bd"/>
</dbReference>
<dbReference type="GO" id="GO:0003676">
    <property type="term" value="F:nucleic acid binding"/>
    <property type="evidence" value="ECO:0007669"/>
    <property type="project" value="InterPro"/>
</dbReference>
<gene>
    <name evidence="7" type="primary">recQ_1</name>
    <name evidence="7" type="ORF">CQU01_20750</name>
</gene>
<dbReference type="SUPFAM" id="SSF52540">
    <property type="entry name" value="P-loop containing nucleoside triphosphate hydrolases"/>
    <property type="match status" value="1"/>
</dbReference>
<dbReference type="Proteomes" id="UP000321491">
    <property type="component" value="Unassembled WGS sequence"/>
</dbReference>
<keyword evidence="2" id="KW-0378">Hydrolase</keyword>
<dbReference type="GO" id="GO:0030894">
    <property type="term" value="C:replisome"/>
    <property type="evidence" value="ECO:0007669"/>
    <property type="project" value="TreeGrafter"/>
</dbReference>
<dbReference type="InterPro" id="IPR001650">
    <property type="entry name" value="Helicase_C-like"/>
</dbReference>
<protein>
    <submittedName>
        <fullName evidence="7">ATP-dependent DNA helicase RecQ</fullName>
    </submittedName>
</protein>
<keyword evidence="3 7" id="KW-0347">Helicase</keyword>
<comment type="caution">
    <text evidence="7">The sequence shown here is derived from an EMBL/GenBank/DDBJ whole genome shotgun (WGS) entry which is preliminary data.</text>
</comment>
<dbReference type="GO" id="GO:0009378">
    <property type="term" value="F:four-way junction helicase activity"/>
    <property type="evidence" value="ECO:0007669"/>
    <property type="project" value="TreeGrafter"/>
</dbReference>
<dbReference type="PROSITE" id="PS51194">
    <property type="entry name" value="HELICASE_CTER"/>
    <property type="match status" value="1"/>
</dbReference>
<dbReference type="OrthoDB" id="9763310at2"/>
<dbReference type="NCBIfam" id="TIGR00614">
    <property type="entry name" value="recQ_fam"/>
    <property type="match status" value="1"/>
</dbReference>
<dbReference type="Pfam" id="PF00271">
    <property type="entry name" value="Helicase_C"/>
    <property type="match status" value="1"/>
</dbReference>
<evidence type="ECO:0000313" key="7">
    <source>
        <dbReference type="EMBL" id="GEN31837.1"/>
    </source>
</evidence>
<dbReference type="PANTHER" id="PTHR13710:SF84">
    <property type="entry name" value="ATP-DEPENDENT DNA HELICASE RECS-RELATED"/>
    <property type="match status" value="1"/>
</dbReference>
<sequence>MVKKYKANELTKYLNDYFGFDSFRMGQLEIIEDVLRGENVLGILPTGSGKSICYQLPALLLEGTTIVVSPLIALMIDQVKQLKAKQIKRVVALNSFITPNERTKIYQQLNTYKLIYVSPELLQQEDFLFYLKQLSVRLFVIDEAHCISQWGHEFRPDYMKLKHMIKLLNNPPVLALSATATPYVQTDIIESLGLTDIIKHIYPMDKENIIFSVEKFRHRDEKASYIIDVLKRFDVPTLIYFSSRIEAEQMAQTIKNRLPSISVAFYHGGMEHIDRITIQQQFMNDQLQVICCTSAFGMGIDKSNIRLIIHYHLPNQLESYVQEAGRAGRDGKQSVSVVLYTREDEYLPKHFMNHELPTEMDIRFVFYMLFKLYEQNQALPTQSEKAAQLFQLNEVQWRFLYAQLEKHDIIKGNTITYEKWHWKRVYTIIKQTTAQRLRIKEEKLQQMLTWIHQNKCLREALYKPFQSKYTKPKKDCCSRCGFSIDHWDVSPYESYQSSEKTWQQVLKDKFLIGDENETK</sequence>
<feature type="domain" description="Helicase ATP-binding" evidence="5">
    <location>
        <begin position="31"/>
        <end position="198"/>
    </location>
</feature>
<dbReference type="GO" id="GO:0016787">
    <property type="term" value="F:hydrolase activity"/>
    <property type="evidence" value="ECO:0007669"/>
    <property type="project" value="UniProtKB-KW"/>
</dbReference>
<dbReference type="PANTHER" id="PTHR13710">
    <property type="entry name" value="DNA HELICASE RECQ FAMILY MEMBER"/>
    <property type="match status" value="1"/>
</dbReference>
<proteinExistence type="predicted"/>
<reference evidence="7 8" key="1">
    <citation type="submission" date="2019-07" db="EMBL/GenBank/DDBJ databases">
        <title>Whole genome shotgun sequence of Cerasibacillus quisquiliarum NBRC 102429.</title>
        <authorList>
            <person name="Hosoyama A."/>
            <person name="Uohara A."/>
            <person name="Ohji S."/>
            <person name="Ichikawa N."/>
        </authorList>
    </citation>
    <scope>NUCLEOTIDE SEQUENCE [LARGE SCALE GENOMIC DNA]</scope>
    <source>
        <strain evidence="7 8">NBRC 102429</strain>
    </source>
</reference>